<dbReference type="GO" id="GO:0005524">
    <property type="term" value="F:ATP binding"/>
    <property type="evidence" value="ECO:0007669"/>
    <property type="project" value="UniProtKB-KW"/>
</dbReference>
<keyword evidence="1" id="KW-0547">Nucleotide-binding</keyword>
<gene>
    <name evidence="6" type="primary">phoH</name>
    <name evidence="6" type="ORF">NCTC10723_00576</name>
</gene>
<evidence type="ECO:0000313" key="7">
    <source>
        <dbReference type="Proteomes" id="UP000255328"/>
    </source>
</evidence>
<dbReference type="EMBL" id="UGGU01000003">
    <property type="protein sequence ID" value="STO31136.1"/>
    <property type="molecule type" value="Genomic_DNA"/>
</dbReference>
<sequence length="435" mass="49458">MRKIFVLDTNILIHDPKCIYNFRGNDVILPIYVVEEIDKLKRSQSTAIQARMASRVLDEIRSKGSLSKGVELPNDIFFKVEIKNDRSLLPENLDRDIVDNNIISATLGIKKDNPDKRVIIVSKDINMRVKADSLGLEVEDYNTDRVEYSDLHDGFFEVDVDKRLYNKFDKDGKIEFTALKRDDILPTPNCFFKLKYKDNIMCGRYIEGKIKKFLLGDVQAWGLRARNDEQRFAMELLMDESVKVVTLVGGAGTGKTLLAIATALELVVERKRYKKILIARPIIPMGKDLGYLPGTEKEKLRPWMQPIFDNIEFLSEAKDDKTGEKVVEGLEAMGMMKIEPLTYIRGRSIPKGLIIIDEAQNLSPLEIKTIVTRAGQETKIIFTGDPQQIDNPYLDANTNGLTYMADRLKFEKIVGHITLKKGERSDIAEIAAKLL</sequence>
<dbReference type="AlphaFoldDB" id="A0A377GW21"/>
<evidence type="ECO:0000259" key="5">
    <source>
        <dbReference type="SMART" id="SM00670"/>
    </source>
</evidence>
<evidence type="ECO:0000256" key="3">
    <source>
        <dbReference type="ARBA" id="ARBA00046345"/>
    </source>
</evidence>
<dbReference type="Proteomes" id="UP000255328">
    <property type="component" value="Unassembled WGS sequence"/>
</dbReference>
<dbReference type="GO" id="GO:0005829">
    <property type="term" value="C:cytosol"/>
    <property type="evidence" value="ECO:0007669"/>
    <property type="project" value="TreeGrafter"/>
</dbReference>
<dbReference type="Gene3D" id="3.40.50.300">
    <property type="entry name" value="P-loop containing nucleotide triphosphate hydrolases"/>
    <property type="match status" value="1"/>
</dbReference>
<dbReference type="RefSeq" id="WP_115269166.1">
    <property type="nucleotide sequence ID" value="NZ_UGGU01000003.1"/>
</dbReference>
<dbReference type="InterPro" id="IPR027417">
    <property type="entry name" value="P-loop_NTPase"/>
</dbReference>
<dbReference type="PANTHER" id="PTHR30473:SF2">
    <property type="entry name" value="PIN DOMAIN-CONTAINING PROTEIN"/>
    <property type="match status" value="1"/>
</dbReference>
<dbReference type="SMART" id="SM00382">
    <property type="entry name" value="AAA"/>
    <property type="match status" value="1"/>
</dbReference>
<keyword evidence="7" id="KW-1185">Reference proteome</keyword>
<organism evidence="6 7">
    <name type="scientific">Fusobacterium necrogenes</name>
    <dbReference type="NCBI Taxonomy" id="858"/>
    <lineage>
        <taxon>Bacteria</taxon>
        <taxon>Fusobacteriati</taxon>
        <taxon>Fusobacteriota</taxon>
        <taxon>Fusobacteriia</taxon>
        <taxon>Fusobacteriales</taxon>
        <taxon>Fusobacteriaceae</taxon>
        <taxon>Fusobacterium</taxon>
    </lineage>
</organism>
<feature type="domain" description="AAA+ ATPase" evidence="4">
    <location>
        <begin position="241"/>
        <end position="415"/>
    </location>
</feature>
<dbReference type="Pfam" id="PF13638">
    <property type="entry name" value="PIN_4"/>
    <property type="match status" value="1"/>
</dbReference>
<evidence type="ECO:0000256" key="2">
    <source>
        <dbReference type="ARBA" id="ARBA00022840"/>
    </source>
</evidence>
<dbReference type="Pfam" id="PF02562">
    <property type="entry name" value="PhoH"/>
    <property type="match status" value="1"/>
</dbReference>
<dbReference type="InterPro" id="IPR003593">
    <property type="entry name" value="AAA+_ATPase"/>
</dbReference>
<evidence type="ECO:0000313" key="6">
    <source>
        <dbReference type="EMBL" id="STO31136.1"/>
    </source>
</evidence>
<dbReference type="CDD" id="cd09883">
    <property type="entry name" value="PIN_VapC_PhoHL-ATPase"/>
    <property type="match status" value="1"/>
</dbReference>
<comment type="similarity">
    <text evidence="3">In the N-terminal section; belongs to the PINc/VapC protein family.</text>
</comment>
<feature type="domain" description="PIN" evidence="5">
    <location>
        <begin position="3"/>
        <end position="129"/>
    </location>
</feature>
<dbReference type="SUPFAM" id="SSF88723">
    <property type="entry name" value="PIN domain-like"/>
    <property type="match status" value="1"/>
</dbReference>
<reference evidence="6 7" key="1">
    <citation type="submission" date="2018-06" db="EMBL/GenBank/DDBJ databases">
        <authorList>
            <consortium name="Pathogen Informatics"/>
            <person name="Doyle S."/>
        </authorList>
    </citation>
    <scope>NUCLEOTIDE SEQUENCE [LARGE SCALE GENOMIC DNA]</scope>
    <source>
        <strain evidence="6 7">NCTC10723</strain>
    </source>
</reference>
<evidence type="ECO:0000259" key="4">
    <source>
        <dbReference type="SMART" id="SM00382"/>
    </source>
</evidence>
<dbReference type="SMART" id="SM00670">
    <property type="entry name" value="PINc"/>
    <property type="match status" value="1"/>
</dbReference>
<dbReference type="InterPro" id="IPR051451">
    <property type="entry name" value="PhoH2-like"/>
</dbReference>
<dbReference type="PANTHER" id="PTHR30473">
    <property type="entry name" value="PROTEIN PHOH"/>
    <property type="match status" value="1"/>
</dbReference>
<proteinExistence type="inferred from homology"/>
<name>A0A377GW21_9FUSO</name>
<dbReference type="OrthoDB" id="9773137at2"/>
<accession>A0A377GW21</accession>
<dbReference type="InterPro" id="IPR002716">
    <property type="entry name" value="PIN_dom"/>
</dbReference>
<dbReference type="FunFam" id="3.40.50.300:FF:000013">
    <property type="entry name" value="PhoH family ATPase"/>
    <property type="match status" value="1"/>
</dbReference>
<evidence type="ECO:0000256" key="1">
    <source>
        <dbReference type="ARBA" id="ARBA00022741"/>
    </source>
</evidence>
<dbReference type="Gene3D" id="3.40.50.1010">
    <property type="entry name" value="5'-nuclease"/>
    <property type="match status" value="1"/>
</dbReference>
<protein>
    <submittedName>
        <fullName evidence="6">Phosphate starvation-inducible protein psiH</fullName>
    </submittedName>
</protein>
<dbReference type="SUPFAM" id="SSF52540">
    <property type="entry name" value="P-loop containing nucleoside triphosphate hydrolases"/>
    <property type="match status" value="1"/>
</dbReference>
<dbReference type="InterPro" id="IPR003714">
    <property type="entry name" value="PhoH"/>
</dbReference>
<dbReference type="InterPro" id="IPR029060">
    <property type="entry name" value="PIN-like_dom_sf"/>
</dbReference>
<keyword evidence="2" id="KW-0067">ATP-binding</keyword>